<dbReference type="RefSeq" id="YP_010084708.1">
    <property type="nucleotide sequence ID" value="NC_055142.1"/>
</dbReference>
<evidence type="ECO:0000256" key="1">
    <source>
        <dbReference type="SAM" id="MobiDB-lite"/>
    </source>
</evidence>
<evidence type="ECO:0000313" key="2">
    <source>
        <dbReference type="EMBL" id="ALF03271.1"/>
    </source>
</evidence>
<protein>
    <submittedName>
        <fullName evidence="2">BNLF2b</fullName>
    </submittedName>
</protein>
<reference evidence="2 3" key="1">
    <citation type="journal article" date="2015" name="Virology">
        <title>The genomic sequence of lymphocryptovirus from cynomolgus macaque.</title>
        <authorList>
            <person name="Kamperschroer C."/>
            <person name="Gosink M.M."/>
            <person name="Kumpf S.W."/>
            <person name="O'Donnell L.M."/>
            <person name="Tartaro K.R."/>
        </authorList>
    </citation>
    <scope>NUCLEOTIDE SEQUENCE [LARGE SCALE GENOMIC DNA]</scope>
    <source>
        <strain evidence="2">Pfe-lcl-E3</strain>
    </source>
</reference>
<organism evidence="2 3">
    <name type="scientific">macacine gammaherpesvirus 10</name>
    <dbReference type="NCBI Taxonomy" id="2560569"/>
    <lineage>
        <taxon>Viruses</taxon>
        <taxon>Duplodnaviria</taxon>
        <taxon>Heunggongvirae</taxon>
        <taxon>Peploviricota</taxon>
        <taxon>Herviviricetes</taxon>
        <taxon>Herpesvirales</taxon>
        <taxon>Orthoherpesviridae</taxon>
        <taxon>Gammaherpesvirinae</taxon>
        <taxon>Lymphocryptovirus</taxon>
        <taxon>Lymphocryptovirus macacinegamma10</taxon>
    </lineage>
</organism>
<dbReference type="KEGG" id="vg:65099705"/>
<sequence length="98" mass="11024">MAPGKHLAGFCASLRRSLKRMSKRSRDQAEKECVKVRDRPPTPMPVNQRLGRRNALGGGVRPEAEECIYQFHPLEPALGMSGKNLDFLSLRCELGWCD</sequence>
<evidence type="ECO:0000313" key="3">
    <source>
        <dbReference type="Proteomes" id="UP000147540"/>
    </source>
</evidence>
<dbReference type="EMBL" id="KP676001">
    <property type="protein sequence ID" value="ALF03271.1"/>
    <property type="molecule type" value="Genomic_DNA"/>
</dbReference>
<gene>
    <name evidence="2" type="primary">BNLF2b</name>
</gene>
<dbReference type="Proteomes" id="UP000147540">
    <property type="component" value="Segment"/>
</dbReference>
<feature type="region of interest" description="Disordered" evidence="1">
    <location>
        <begin position="21"/>
        <end position="55"/>
    </location>
</feature>
<dbReference type="GeneID" id="65099705"/>
<accession>A0A0S0BW32</accession>
<keyword evidence="3" id="KW-1185">Reference proteome</keyword>
<proteinExistence type="predicted"/>
<name>A0A0S0BW32_9GAMA</name>
<feature type="compositionally biased region" description="Basic and acidic residues" evidence="1">
    <location>
        <begin position="24"/>
        <end position="40"/>
    </location>
</feature>